<proteinExistence type="predicted"/>
<keyword evidence="2" id="KW-1185">Reference proteome</keyword>
<evidence type="ECO:0000313" key="1">
    <source>
        <dbReference type="EMBL" id="CAB1415875.1"/>
    </source>
</evidence>
<gene>
    <name evidence="1" type="ORF">PLEPLA_LOCUS3593</name>
</gene>
<dbReference type="Proteomes" id="UP001153269">
    <property type="component" value="Unassembled WGS sequence"/>
</dbReference>
<accession>A0A9N7Y2R8</accession>
<dbReference type="EMBL" id="CADEAL010000179">
    <property type="protein sequence ID" value="CAB1415875.1"/>
    <property type="molecule type" value="Genomic_DNA"/>
</dbReference>
<sequence length="165" mass="18048">MPMVLLSGAGFSQPPLPVLLCSCSRVTLTSSAIKGERTQVSVGCTNMTVHTPLGVKLEQRCCFITCVYTRNTSRDAASEYKRLILAPVLLGSWRQRQASPFSPSINATALSCQRSPPPLLLLVMLKEQTMPHIQGHTLPALLRFNPRVTANARCYTPARLSLGRL</sequence>
<evidence type="ECO:0000313" key="2">
    <source>
        <dbReference type="Proteomes" id="UP001153269"/>
    </source>
</evidence>
<reference evidence="1" key="1">
    <citation type="submission" date="2020-03" db="EMBL/GenBank/DDBJ databases">
        <authorList>
            <person name="Weist P."/>
        </authorList>
    </citation>
    <scope>NUCLEOTIDE SEQUENCE</scope>
</reference>
<dbReference type="AlphaFoldDB" id="A0A9N7Y2R8"/>
<protein>
    <submittedName>
        <fullName evidence="1">Uncharacterized protein</fullName>
    </submittedName>
</protein>
<organism evidence="1 2">
    <name type="scientific">Pleuronectes platessa</name>
    <name type="common">European plaice</name>
    <dbReference type="NCBI Taxonomy" id="8262"/>
    <lineage>
        <taxon>Eukaryota</taxon>
        <taxon>Metazoa</taxon>
        <taxon>Chordata</taxon>
        <taxon>Craniata</taxon>
        <taxon>Vertebrata</taxon>
        <taxon>Euteleostomi</taxon>
        <taxon>Actinopterygii</taxon>
        <taxon>Neopterygii</taxon>
        <taxon>Teleostei</taxon>
        <taxon>Neoteleostei</taxon>
        <taxon>Acanthomorphata</taxon>
        <taxon>Carangaria</taxon>
        <taxon>Pleuronectiformes</taxon>
        <taxon>Pleuronectoidei</taxon>
        <taxon>Pleuronectidae</taxon>
        <taxon>Pleuronectes</taxon>
    </lineage>
</organism>
<comment type="caution">
    <text evidence="1">The sequence shown here is derived from an EMBL/GenBank/DDBJ whole genome shotgun (WGS) entry which is preliminary data.</text>
</comment>
<name>A0A9N7Y2R8_PLEPL</name>